<dbReference type="KEGG" id="pmy:Pmen_3995"/>
<dbReference type="STRING" id="399739.Pmen_3995"/>
<dbReference type="EMBL" id="CP000680">
    <property type="protein sequence ID" value="ABP86742.1"/>
    <property type="molecule type" value="Genomic_DNA"/>
</dbReference>
<sequence>MESVESFLWWGLAAYIGGVLYVAYDKPDFYMKHMENWFFIGPLLLVFALFSWNFAVSLGLEQVKPLIPAEKLGEANALLRQAQVPELILLVLGGLSVLGILASVIAVKLLKYERSKQG</sequence>
<feature type="transmembrane region" description="Helical" evidence="1">
    <location>
        <begin position="36"/>
        <end position="55"/>
    </location>
</feature>
<keyword evidence="1" id="KW-1133">Transmembrane helix</keyword>
<name>A4XZH6_ECTM1</name>
<evidence type="ECO:0000313" key="2">
    <source>
        <dbReference type="EMBL" id="ABP86742.1"/>
    </source>
</evidence>
<proteinExistence type="predicted"/>
<protein>
    <submittedName>
        <fullName evidence="2">Uncharacterized protein</fullName>
    </submittedName>
</protein>
<organism evidence="2">
    <name type="scientific">Ectopseudomonas mendocina (strain ymp)</name>
    <name type="common">Pseudomonas mendocina</name>
    <dbReference type="NCBI Taxonomy" id="399739"/>
    <lineage>
        <taxon>Bacteria</taxon>
        <taxon>Pseudomonadati</taxon>
        <taxon>Pseudomonadota</taxon>
        <taxon>Gammaproteobacteria</taxon>
        <taxon>Pseudomonadales</taxon>
        <taxon>Pseudomonadaceae</taxon>
        <taxon>Ectopseudomonas</taxon>
    </lineage>
</organism>
<reference evidence="2" key="1">
    <citation type="submission" date="2007-04" db="EMBL/GenBank/DDBJ databases">
        <title>Complete sequence of Pseudomonas mendocina ymp.</title>
        <authorList>
            <consortium name="US DOE Joint Genome Institute"/>
            <person name="Copeland A."/>
            <person name="Lucas S."/>
            <person name="Lapidus A."/>
            <person name="Barry K."/>
            <person name="Glavina del Rio T."/>
            <person name="Dalin E."/>
            <person name="Tice H."/>
            <person name="Pitluck S."/>
            <person name="Kiss H."/>
            <person name="Brettin T."/>
            <person name="Detter J.C."/>
            <person name="Bruce D."/>
            <person name="Han C."/>
            <person name="Schmutz J."/>
            <person name="Larimer F."/>
            <person name="Land M."/>
            <person name="Hauser L."/>
            <person name="Kyrpides N."/>
            <person name="Mikhailova N."/>
            <person name="Hersman L."/>
            <person name="Dubois J."/>
            <person name="Maurice P."/>
            <person name="Richardson P."/>
        </authorList>
    </citation>
    <scope>NUCLEOTIDE SEQUENCE [LARGE SCALE GENOMIC DNA]</scope>
    <source>
        <strain evidence="2">Ymp</strain>
    </source>
</reference>
<dbReference type="AlphaFoldDB" id="A4XZH6"/>
<feature type="transmembrane region" description="Helical" evidence="1">
    <location>
        <begin position="87"/>
        <end position="110"/>
    </location>
</feature>
<keyword evidence="1" id="KW-0472">Membrane</keyword>
<feature type="transmembrane region" description="Helical" evidence="1">
    <location>
        <begin position="6"/>
        <end position="24"/>
    </location>
</feature>
<accession>A4XZH6</accession>
<keyword evidence="1" id="KW-0812">Transmembrane</keyword>
<evidence type="ECO:0000256" key="1">
    <source>
        <dbReference type="SAM" id="Phobius"/>
    </source>
</evidence>
<gene>
    <name evidence="2" type="ordered locus">Pmen_3995</name>
</gene>
<dbReference type="HOGENOM" id="CLU_2071086_0_0_6"/>